<evidence type="ECO:0000313" key="7">
    <source>
        <dbReference type="Proteomes" id="UP000283786"/>
    </source>
</evidence>
<dbReference type="GO" id="GO:0006351">
    <property type="term" value="P:DNA-templated transcription"/>
    <property type="evidence" value="ECO:0007669"/>
    <property type="project" value="TreeGrafter"/>
</dbReference>
<dbReference type="Pfam" id="PF03466">
    <property type="entry name" value="LysR_substrate"/>
    <property type="match status" value="1"/>
</dbReference>
<dbReference type="InterPro" id="IPR036390">
    <property type="entry name" value="WH_DNA-bd_sf"/>
</dbReference>
<evidence type="ECO:0000313" key="6">
    <source>
        <dbReference type="EMBL" id="QPM90542.1"/>
    </source>
</evidence>
<dbReference type="Pfam" id="PF00126">
    <property type="entry name" value="HTH_1"/>
    <property type="match status" value="1"/>
</dbReference>
<gene>
    <name evidence="6" type="primary">dmlR_2</name>
    <name evidence="6" type="ORF">PSAL_017810</name>
</gene>
<reference evidence="6 7" key="1">
    <citation type="submission" date="2020-08" db="EMBL/GenBank/DDBJ databases">
        <title>Genome sequence of Rhodobacteraceae bacterium Lw-13e.</title>
        <authorList>
            <person name="Poehlein A."/>
            <person name="Wolter L."/>
            <person name="Daniel R."/>
            <person name="Brinkhoff T."/>
        </authorList>
    </citation>
    <scope>NUCLEOTIDE SEQUENCE [LARGE SCALE GENOMIC DNA]</scope>
    <source>
        <strain evidence="6 7">Lw-13e</strain>
    </source>
</reference>
<accession>A0A418SHL1</accession>
<dbReference type="AlphaFoldDB" id="A0A418SHL1"/>
<dbReference type="Gene3D" id="1.10.10.10">
    <property type="entry name" value="Winged helix-like DNA-binding domain superfamily/Winged helix DNA-binding domain"/>
    <property type="match status" value="1"/>
</dbReference>
<feature type="domain" description="HTH lysR-type" evidence="5">
    <location>
        <begin position="16"/>
        <end position="66"/>
    </location>
</feature>
<protein>
    <submittedName>
        <fullName evidence="6">HTH-type transcriptional regulator DmlR</fullName>
    </submittedName>
</protein>
<keyword evidence="2" id="KW-0805">Transcription regulation</keyword>
<organism evidence="6 7">
    <name type="scientific">Pseudooceanicola algae</name>
    <dbReference type="NCBI Taxonomy" id="1537215"/>
    <lineage>
        <taxon>Bacteria</taxon>
        <taxon>Pseudomonadati</taxon>
        <taxon>Pseudomonadota</taxon>
        <taxon>Alphaproteobacteria</taxon>
        <taxon>Rhodobacterales</taxon>
        <taxon>Paracoccaceae</taxon>
        <taxon>Pseudooceanicola</taxon>
    </lineage>
</organism>
<dbReference type="InterPro" id="IPR000847">
    <property type="entry name" value="LysR_HTH_N"/>
</dbReference>
<dbReference type="KEGG" id="palw:PSAL_017810"/>
<dbReference type="Gene3D" id="3.40.190.290">
    <property type="match status" value="1"/>
</dbReference>
<dbReference type="InterPro" id="IPR058163">
    <property type="entry name" value="LysR-type_TF_proteobact-type"/>
</dbReference>
<dbReference type="Proteomes" id="UP000283786">
    <property type="component" value="Chromosome"/>
</dbReference>
<keyword evidence="7" id="KW-1185">Reference proteome</keyword>
<keyword evidence="4" id="KW-0804">Transcription</keyword>
<evidence type="ECO:0000256" key="3">
    <source>
        <dbReference type="ARBA" id="ARBA00023125"/>
    </source>
</evidence>
<evidence type="ECO:0000256" key="1">
    <source>
        <dbReference type="ARBA" id="ARBA00009437"/>
    </source>
</evidence>
<dbReference type="InterPro" id="IPR036388">
    <property type="entry name" value="WH-like_DNA-bd_sf"/>
</dbReference>
<dbReference type="SUPFAM" id="SSF53850">
    <property type="entry name" value="Periplasmic binding protein-like II"/>
    <property type="match status" value="1"/>
</dbReference>
<dbReference type="RefSeq" id="WP_196941835.1">
    <property type="nucleotide sequence ID" value="NZ_CP060436.1"/>
</dbReference>
<keyword evidence="3" id="KW-0238">DNA-binding</keyword>
<evidence type="ECO:0000256" key="4">
    <source>
        <dbReference type="ARBA" id="ARBA00023163"/>
    </source>
</evidence>
<dbReference type="GO" id="GO:0043565">
    <property type="term" value="F:sequence-specific DNA binding"/>
    <property type="evidence" value="ECO:0007669"/>
    <property type="project" value="TreeGrafter"/>
</dbReference>
<evidence type="ECO:0000256" key="2">
    <source>
        <dbReference type="ARBA" id="ARBA00023015"/>
    </source>
</evidence>
<comment type="similarity">
    <text evidence="1">Belongs to the LysR transcriptional regulatory family.</text>
</comment>
<dbReference type="PROSITE" id="PS50931">
    <property type="entry name" value="HTH_LYSR"/>
    <property type="match status" value="1"/>
</dbReference>
<dbReference type="PANTHER" id="PTHR30537:SF5">
    <property type="entry name" value="HTH-TYPE TRANSCRIPTIONAL ACTIVATOR TTDR-RELATED"/>
    <property type="match status" value="1"/>
</dbReference>
<dbReference type="CDD" id="cd08422">
    <property type="entry name" value="PBP2_CrgA_like"/>
    <property type="match status" value="1"/>
</dbReference>
<dbReference type="SUPFAM" id="SSF46785">
    <property type="entry name" value="Winged helix' DNA-binding domain"/>
    <property type="match status" value="1"/>
</dbReference>
<name>A0A418SHL1_9RHOB</name>
<dbReference type="EMBL" id="CP060436">
    <property type="protein sequence ID" value="QPM90542.1"/>
    <property type="molecule type" value="Genomic_DNA"/>
</dbReference>
<evidence type="ECO:0000259" key="5">
    <source>
        <dbReference type="PROSITE" id="PS50931"/>
    </source>
</evidence>
<proteinExistence type="inferred from homology"/>
<sequence length="303" mass="32896">MNRPALSGTQVDEMLTFLAVVEAGSFVAAGRSLGLSRSAAGKAIARLESHCGARLLNRTTRTLSLTEDGRRVLAHALTLRGALEAVGSDITTGGGDPRGELRISAPDALGRRLILPIVGRFLKQWPQVQVEMSLSDRITDMVSDGADLAIRIRVSTPNPGLICRTLRKEPLVLCASPEYLDRTEAPTRVEHLSRHDLLIHTSQTRRLTWKVQESDGTWVRVTGRSRLRLDSGEALREAALSGLGVALLPTSVVHGDLDAGQLRRVLPDHDAGSVEIVALYPHKRLLDGKVRHFVDMLAADLAD</sequence>
<dbReference type="GO" id="GO:0003700">
    <property type="term" value="F:DNA-binding transcription factor activity"/>
    <property type="evidence" value="ECO:0007669"/>
    <property type="project" value="InterPro"/>
</dbReference>
<dbReference type="InterPro" id="IPR005119">
    <property type="entry name" value="LysR_subst-bd"/>
</dbReference>
<dbReference type="PANTHER" id="PTHR30537">
    <property type="entry name" value="HTH-TYPE TRANSCRIPTIONAL REGULATOR"/>
    <property type="match status" value="1"/>
</dbReference>